<dbReference type="GeneID" id="16607185"/>
<evidence type="ECO:0000313" key="1">
    <source>
        <dbReference type="EMBL" id="AGO85398.1"/>
    </source>
</evidence>
<keyword evidence="2" id="KW-1185">Reference proteome</keyword>
<organism evidence="1 2">
    <name type="scientific">Pandoravirus salinus</name>
    <dbReference type="NCBI Taxonomy" id="1349410"/>
    <lineage>
        <taxon>Viruses</taxon>
        <taxon>Pandoravirus</taxon>
    </lineage>
</organism>
<sequence length="417" mass="44410">MTETTKRQRHGSSPLGLWATCGQTQTKRRCLAAGAMCDDHVDDDVNDDRTVDDRGDLARENKADNQPTLISLPPEMLAAIAAHCPIDALVRLQRTSHALNAVASQALDCRRSRAMATISIRLHPWMAGHFFDDNADAVGVLLMTGCMRESMCFSGGDDCVFDFDAIRTGDGPFDCEVHGRGAFLTVSPVGLAIWLGAANVLDLLAHTTMRRGHTRHSLLAAAAKAADRARRCGRAYPLGAVMHTVIGMTPSTGLLRRFLPVRLYEEPPLVSLLRATQAAASVIALGSVLPFDLHSTGVGLDSTVAALGASMWQLERLVDRACGGVAYTAQERTRALFLVLAAVQRVQLARGVRALVGAGLGPDVGSRGSTVRETFFGLASQEPPEDHGGDVDPAIAIAHATLALLTMILCDHGLVPS</sequence>
<dbReference type="KEGG" id="vg:16607185"/>
<dbReference type="EMBL" id="KC977571">
    <property type="protein sequence ID" value="AGO85398.1"/>
    <property type="molecule type" value="Genomic_DNA"/>
</dbReference>
<dbReference type="RefSeq" id="YP_008438474.1">
    <property type="nucleotide sequence ID" value="NC_022098.1"/>
</dbReference>
<reference evidence="1 2" key="1">
    <citation type="journal article" date="2013" name="Science">
        <title>Pandoraviruses: amoeba viruses with genomes up to 2.5 Mb reaching that of parasitic eukaryotes.</title>
        <authorList>
            <person name="Philippe N."/>
            <person name="Legendre M."/>
            <person name="Doutre G."/>
            <person name="Coute Y."/>
            <person name="Poirot O."/>
            <person name="Lescot M."/>
            <person name="Arslan D."/>
            <person name="Seltzer V."/>
            <person name="Bertaux L."/>
            <person name="Bruley C."/>
            <person name="Garin J."/>
            <person name="Claverie J.M."/>
            <person name="Abergel C."/>
        </authorList>
    </citation>
    <scope>NUCLEOTIDE SEQUENCE [LARGE SCALE GENOMIC DNA]</scope>
</reference>
<evidence type="ECO:0008006" key="3">
    <source>
        <dbReference type="Google" id="ProtNLM"/>
    </source>
</evidence>
<proteinExistence type="predicted"/>
<gene>
    <name evidence="1" type="ORF">psal_cds_1141</name>
</gene>
<dbReference type="InterPro" id="IPR036047">
    <property type="entry name" value="F-box-like_dom_sf"/>
</dbReference>
<dbReference type="SUPFAM" id="SSF81383">
    <property type="entry name" value="F-box domain"/>
    <property type="match status" value="1"/>
</dbReference>
<evidence type="ECO:0000313" key="2">
    <source>
        <dbReference type="Proteomes" id="UP000204584"/>
    </source>
</evidence>
<name>S4VYF3_9VIRU</name>
<dbReference type="Proteomes" id="UP000204584">
    <property type="component" value="Segment"/>
</dbReference>
<protein>
    <recommendedName>
        <fullName evidence="3">F-box domain containing protein</fullName>
    </recommendedName>
</protein>
<accession>S4VYF3</accession>